<comment type="caution">
    <text evidence="4">The sequence shown here is derived from an EMBL/GenBank/DDBJ whole genome shotgun (WGS) entry which is preliminary data.</text>
</comment>
<evidence type="ECO:0000256" key="2">
    <source>
        <dbReference type="SAM" id="SignalP"/>
    </source>
</evidence>
<accession>A0A255YE76</accession>
<evidence type="ECO:0000313" key="5">
    <source>
        <dbReference type="Proteomes" id="UP000216991"/>
    </source>
</evidence>
<protein>
    <recommendedName>
        <fullName evidence="1">Acid phosphatase</fullName>
        <ecNumber evidence="1">3.1.3.2</ecNumber>
    </recommendedName>
</protein>
<dbReference type="AlphaFoldDB" id="A0A255YE76"/>
<dbReference type="InterPro" id="IPR001011">
    <property type="entry name" value="Acid_Pase_classA_bac"/>
</dbReference>
<dbReference type="OrthoDB" id="9805301at2"/>
<reference evidence="4 5" key="1">
    <citation type="submission" date="2017-07" db="EMBL/GenBank/DDBJ databases">
        <title>Sandarakinorhabdus cyanobacteriorum sp. nov., a novel bacterium isolated from cyanobacterial aggregates in a eutrophic lake.</title>
        <authorList>
            <person name="Cai H."/>
        </authorList>
    </citation>
    <scope>NUCLEOTIDE SEQUENCE [LARGE SCALE GENOMIC DNA]</scope>
    <source>
        <strain evidence="4 5">TH057</strain>
    </source>
</reference>
<feature type="signal peptide" evidence="2">
    <location>
        <begin position="1"/>
        <end position="22"/>
    </location>
</feature>
<dbReference type="InterPro" id="IPR000326">
    <property type="entry name" value="PAP2/HPO"/>
</dbReference>
<name>A0A255YE76_9SPHN</name>
<comment type="similarity">
    <text evidence="1">Belongs to the class A bacterial acid phosphatase family.</text>
</comment>
<dbReference type="GO" id="GO:0030288">
    <property type="term" value="C:outer membrane-bounded periplasmic space"/>
    <property type="evidence" value="ECO:0007669"/>
    <property type="project" value="InterPro"/>
</dbReference>
<evidence type="ECO:0000256" key="1">
    <source>
        <dbReference type="PIRNR" id="PIRNR000897"/>
    </source>
</evidence>
<dbReference type="EMBL" id="NOXT01000116">
    <property type="protein sequence ID" value="OYQ26780.1"/>
    <property type="molecule type" value="Genomic_DNA"/>
</dbReference>
<dbReference type="SUPFAM" id="SSF48317">
    <property type="entry name" value="Acid phosphatase/Vanadium-dependent haloperoxidase"/>
    <property type="match status" value="1"/>
</dbReference>
<dbReference type="PIRSF" id="PIRSF000897">
    <property type="entry name" value="Acid_Ptase_ClsA"/>
    <property type="match status" value="1"/>
</dbReference>
<dbReference type="CDD" id="cd03397">
    <property type="entry name" value="PAP2_acid_phosphatase"/>
    <property type="match status" value="1"/>
</dbReference>
<dbReference type="Pfam" id="PF01569">
    <property type="entry name" value="PAP2"/>
    <property type="match status" value="1"/>
</dbReference>
<dbReference type="Proteomes" id="UP000216991">
    <property type="component" value="Unassembled WGS sequence"/>
</dbReference>
<proteinExistence type="inferred from homology"/>
<dbReference type="RefSeq" id="WP_094474270.1">
    <property type="nucleotide sequence ID" value="NZ_NOXT01000116.1"/>
</dbReference>
<dbReference type="EC" id="3.1.3.2" evidence="1"/>
<dbReference type="GO" id="GO:0003993">
    <property type="term" value="F:acid phosphatase activity"/>
    <property type="evidence" value="ECO:0007669"/>
    <property type="project" value="UniProtKB-EC"/>
</dbReference>
<comment type="catalytic activity">
    <reaction evidence="1">
        <text>a phosphate monoester + H2O = an alcohol + phosphate</text>
        <dbReference type="Rhea" id="RHEA:15017"/>
        <dbReference type="ChEBI" id="CHEBI:15377"/>
        <dbReference type="ChEBI" id="CHEBI:30879"/>
        <dbReference type="ChEBI" id="CHEBI:43474"/>
        <dbReference type="ChEBI" id="CHEBI:67140"/>
        <dbReference type="EC" id="3.1.3.2"/>
    </reaction>
</comment>
<evidence type="ECO:0000259" key="3">
    <source>
        <dbReference type="SMART" id="SM00014"/>
    </source>
</evidence>
<evidence type="ECO:0000313" key="4">
    <source>
        <dbReference type="EMBL" id="OYQ26780.1"/>
    </source>
</evidence>
<keyword evidence="2" id="KW-0732">Signal</keyword>
<keyword evidence="1" id="KW-0378">Hydrolase</keyword>
<sequence>MRLILPLLLTANAAAAQPAAPAAPPAMTGSAAPAGYVERMQPLSMLRLLPPPPAAGSSEAEADEFVYRQSRKGIGGPEWQRAIGQLSVTSPSFVKAISCALGAQLSAETTPATMALLRRAGTDLGRAVFAAKEHYKRQRPFTTDGGKACDPDHAKDGGKPLGFAYPSGHAAVGWLWGLILSDARPARSTEILKFGKSTGDLRIACRVHWASDVVGGRLMATALYQRIEDTRDYKADLEKARAELSLAPVPEGCPAT</sequence>
<dbReference type="SMART" id="SM00014">
    <property type="entry name" value="acidPPc"/>
    <property type="match status" value="1"/>
</dbReference>
<dbReference type="PRINTS" id="PR00483">
    <property type="entry name" value="BACPHPHTASE"/>
</dbReference>
<keyword evidence="5" id="KW-1185">Reference proteome</keyword>
<feature type="domain" description="Phosphatidic acid phosphatase type 2/haloperoxidase" evidence="3">
    <location>
        <begin position="112"/>
        <end position="228"/>
    </location>
</feature>
<organism evidence="4 5">
    <name type="scientific">Sandarakinorhabdus cyanobacteriorum</name>
    <dbReference type="NCBI Taxonomy" id="1981098"/>
    <lineage>
        <taxon>Bacteria</taxon>
        <taxon>Pseudomonadati</taxon>
        <taxon>Pseudomonadota</taxon>
        <taxon>Alphaproteobacteria</taxon>
        <taxon>Sphingomonadales</taxon>
        <taxon>Sphingosinicellaceae</taxon>
        <taxon>Sandarakinorhabdus</taxon>
    </lineage>
</organism>
<dbReference type="Gene3D" id="1.20.144.10">
    <property type="entry name" value="Phosphatidic acid phosphatase type 2/haloperoxidase"/>
    <property type="match status" value="1"/>
</dbReference>
<feature type="chain" id="PRO_5013236904" description="Acid phosphatase" evidence="2">
    <location>
        <begin position="23"/>
        <end position="256"/>
    </location>
</feature>
<dbReference type="InterPro" id="IPR036938">
    <property type="entry name" value="PAP2/HPO_sf"/>
</dbReference>
<gene>
    <name evidence="4" type="ORF">CHU93_11735</name>
</gene>